<dbReference type="PANTHER" id="PTHR43215:SF14">
    <property type="entry name" value="RADIAL SPOKE HEAD 1 HOMOLOG"/>
    <property type="match status" value="1"/>
</dbReference>
<keyword evidence="1" id="KW-0677">Repeat</keyword>
<dbReference type="OMA" id="CQPQYQQ"/>
<dbReference type="eggNOG" id="KOG0231">
    <property type="taxonomic scope" value="Eukaryota"/>
</dbReference>
<gene>
    <name evidence="3" type="ORF">GSPATT00024119001</name>
</gene>
<name>A0E7X4_PARTE</name>
<dbReference type="SMART" id="SM00698">
    <property type="entry name" value="MORN"/>
    <property type="match status" value="3"/>
</dbReference>
<reference evidence="3 4" key="1">
    <citation type="journal article" date="2006" name="Nature">
        <title>Global trends of whole-genome duplications revealed by the ciliate Paramecium tetraurelia.</title>
        <authorList>
            <consortium name="Genoscope"/>
            <person name="Aury J.-M."/>
            <person name="Jaillon O."/>
            <person name="Duret L."/>
            <person name="Noel B."/>
            <person name="Jubin C."/>
            <person name="Porcel B.M."/>
            <person name="Segurens B."/>
            <person name="Daubin V."/>
            <person name="Anthouard V."/>
            <person name="Aiach N."/>
            <person name="Arnaiz O."/>
            <person name="Billaut A."/>
            <person name="Beisson J."/>
            <person name="Blanc I."/>
            <person name="Bouhouche K."/>
            <person name="Camara F."/>
            <person name="Duharcourt S."/>
            <person name="Guigo R."/>
            <person name="Gogendeau D."/>
            <person name="Katinka M."/>
            <person name="Keller A.-M."/>
            <person name="Kissmehl R."/>
            <person name="Klotz C."/>
            <person name="Koll F."/>
            <person name="Le Moue A."/>
            <person name="Lepere C."/>
            <person name="Malinsky S."/>
            <person name="Nowacki M."/>
            <person name="Nowak J.K."/>
            <person name="Plattner H."/>
            <person name="Poulain J."/>
            <person name="Ruiz F."/>
            <person name="Serrano V."/>
            <person name="Zagulski M."/>
            <person name="Dessen P."/>
            <person name="Betermier M."/>
            <person name="Weissenbach J."/>
            <person name="Scarpelli C."/>
            <person name="Schachter V."/>
            <person name="Sperling L."/>
            <person name="Meyer E."/>
            <person name="Cohen J."/>
            <person name="Wincker P."/>
        </authorList>
    </citation>
    <scope>NUCLEOTIDE SEQUENCE [LARGE SCALE GENOMIC DNA]</scope>
    <source>
        <strain evidence="3 4">Stock d4-2</strain>
    </source>
</reference>
<feature type="compositionally biased region" description="Low complexity" evidence="2">
    <location>
        <begin position="41"/>
        <end position="73"/>
    </location>
</feature>
<feature type="compositionally biased region" description="Low complexity" evidence="2">
    <location>
        <begin position="218"/>
        <end position="227"/>
    </location>
</feature>
<sequence length="377" mass="43626">MAYQQPFYMNSPPRPQPVIPGKYPQPIVQSRPPQSYPSNIPQGYCQPQYQQPTLPLKQQPVTLQQQLQYQQPPLGYPSTPYQPGPVYPQNAPRPTQIYNPSYQPQYRQPVQQQVLPRSVQQPYSQTCQPPQQLFQPPLPSNQYPQLKPQYQQQLVQQSIQNKPTQPPNQSRPQQASQQRPPQQIQPQQQRPQQNSQKDQHLEEKFKDAINKDRDSTQKYKNPQQPQKKSPDDEQEQQLQELALQYEDGYIYRGQGYEPAMREGFGVLTDQNDNEVYSGYWHDNQYHGQGKLINFQAEQIEGIFDYQDLSGIENGWLGYEGEFLEGKMHGSGKLQLTNGEKFEGNFNDGMIDGEGVYSTFHGQTVKGVWKEGILINYI</sequence>
<dbReference type="EMBL" id="CT868662">
    <property type="protein sequence ID" value="CAK91391.1"/>
    <property type="molecule type" value="Genomic_DNA"/>
</dbReference>
<dbReference type="AlphaFoldDB" id="A0E7X4"/>
<dbReference type="GeneID" id="5044573"/>
<dbReference type="Proteomes" id="UP000000600">
    <property type="component" value="Unassembled WGS sequence"/>
</dbReference>
<protein>
    <recommendedName>
        <fullName evidence="5">MORN repeat protein</fullName>
    </recommendedName>
</protein>
<dbReference type="Gene3D" id="2.20.110.10">
    <property type="entry name" value="Histone H3 K4-specific methyltransferase SET7/9 N-terminal domain"/>
    <property type="match status" value="1"/>
</dbReference>
<keyword evidence="4" id="KW-1185">Reference proteome</keyword>
<feature type="compositionally biased region" description="Low complexity" evidence="2">
    <location>
        <begin position="100"/>
        <end position="196"/>
    </location>
</feature>
<dbReference type="RefSeq" id="XP_001458788.1">
    <property type="nucleotide sequence ID" value="XM_001458751.1"/>
</dbReference>
<accession>A0E7X4</accession>
<feature type="region of interest" description="Disordered" evidence="2">
    <location>
        <begin position="1"/>
        <end position="236"/>
    </location>
</feature>
<evidence type="ECO:0008006" key="5">
    <source>
        <dbReference type="Google" id="ProtNLM"/>
    </source>
</evidence>
<dbReference type="STRING" id="5888.A0E7X4"/>
<evidence type="ECO:0000313" key="3">
    <source>
        <dbReference type="EMBL" id="CAK91391.1"/>
    </source>
</evidence>
<evidence type="ECO:0000256" key="1">
    <source>
        <dbReference type="ARBA" id="ARBA00022737"/>
    </source>
</evidence>
<evidence type="ECO:0000313" key="4">
    <source>
        <dbReference type="Proteomes" id="UP000000600"/>
    </source>
</evidence>
<feature type="compositionally biased region" description="Polar residues" evidence="2">
    <location>
        <begin position="27"/>
        <end position="40"/>
    </location>
</feature>
<proteinExistence type="predicted"/>
<dbReference type="SUPFAM" id="SSF82185">
    <property type="entry name" value="Histone H3 K4-specific methyltransferase SET7/9 N-terminal domain"/>
    <property type="match status" value="2"/>
</dbReference>
<dbReference type="InParanoid" id="A0E7X4"/>
<dbReference type="HOGENOM" id="CLU_065058_0_0_1"/>
<dbReference type="PANTHER" id="PTHR43215">
    <property type="entry name" value="RADIAL SPOKE HEAD 1 HOMOLOG"/>
    <property type="match status" value="1"/>
</dbReference>
<dbReference type="Pfam" id="PF02493">
    <property type="entry name" value="MORN"/>
    <property type="match status" value="3"/>
</dbReference>
<dbReference type="KEGG" id="ptm:GSPATT00024119001"/>
<organism evidence="3 4">
    <name type="scientific">Paramecium tetraurelia</name>
    <dbReference type="NCBI Taxonomy" id="5888"/>
    <lineage>
        <taxon>Eukaryota</taxon>
        <taxon>Sar</taxon>
        <taxon>Alveolata</taxon>
        <taxon>Ciliophora</taxon>
        <taxon>Intramacronucleata</taxon>
        <taxon>Oligohymenophorea</taxon>
        <taxon>Peniculida</taxon>
        <taxon>Parameciidae</taxon>
        <taxon>Paramecium</taxon>
    </lineage>
</organism>
<feature type="compositionally biased region" description="Basic and acidic residues" evidence="2">
    <location>
        <begin position="197"/>
        <end position="217"/>
    </location>
</feature>
<evidence type="ECO:0000256" key="2">
    <source>
        <dbReference type="SAM" id="MobiDB-lite"/>
    </source>
</evidence>
<dbReference type="InterPro" id="IPR003409">
    <property type="entry name" value="MORN"/>
</dbReference>
<dbReference type="OrthoDB" id="305048at2759"/>